<dbReference type="Gene3D" id="3.50.50.60">
    <property type="entry name" value="FAD/NAD(P)-binding domain"/>
    <property type="match status" value="2"/>
</dbReference>
<evidence type="ECO:0000256" key="6">
    <source>
        <dbReference type="ARBA" id="ARBA00047884"/>
    </source>
</evidence>
<evidence type="ECO:0000256" key="5">
    <source>
        <dbReference type="ARBA" id="ARBA00023002"/>
    </source>
</evidence>
<keyword evidence="4 7" id="KW-0274">FAD</keyword>
<evidence type="ECO:0000259" key="8">
    <source>
        <dbReference type="Pfam" id="PF01266"/>
    </source>
</evidence>
<dbReference type="Gene3D" id="3.30.9.10">
    <property type="entry name" value="D-Amino Acid Oxidase, subunit A, domain 2"/>
    <property type="match status" value="1"/>
</dbReference>
<sequence length="433" mass="46875">MRVLVLGSGVIGTTTAYYLARQGFEVVVVDRQPAVAMETSFANAGQVSPGYASPWAAPGIPLKALSWLAQRHAPLAIKATGSLDQYLWMAQMLRNCTASRYAINKERMVRLSEYSRDCLDELRAETGIAYEGRTLGTTQVFRTQEQLDNAAKDIAVLKQSGVPFEVLDRAGIARVEPALAATGDLLVGALRLPNDQTGDCQMFTTRLAQMAQALGVEFRFGQTIERLVQAGGEVKGVMIDGKLETADRYVLALGSYSPALLKPLGIKAPVYPLKGYSLTVPITDPAMAPASTILDETYKVALTRFDNRIRVGGMAEIAGFDLSLNPRRRETLEMIVNDLYPRGGDLAQASFWTGLRPTTPDGTPIVGGTALRNLFLNTGHGTLGWTMACGSGRLLADLMARKKPQISAQGLDISRYTHSQENARHGHPAPAHQ</sequence>
<dbReference type="PANTHER" id="PTHR13847:SF280">
    <property type="entry name" value="D-AMINO ACID DEHYDROGENASE"/>
    <property type="match status" value="1"/>
</dbReference>
<dbReference type="RefSeq" id="WP_168083403.1">
    <property type="nucleotide sequence ID" value="NZ_JAAVJI010000003.1"/>
</dbReference>
<dbReference type="EC" id="1.4.99.-" evidence="7"/>
<keyword evidence="5 7" id="KW-0560">Oxidoreductase</keyword>
<keyword evidence="3 7" id="KW-0285">Flavoprotein</keyword>
<reference evidence="9 10" key="1">
    <citation type="submission" date="2020-03" db="EMBL/GenBank/DDBJ databases">
        <authorList>
            <person name="Wang L."/>
            <person name="He N."/>
            <person name="Li Y."/>
            <person name="Fang Y."/>
            <person name="Zhang F."/>
        </authorList>
    </citation>
    <scope>NUCLEOTIDE SEQUENCE [LARGE SCALE GENOMIC DNA]</scope>
    <source>
        <strain evidence="10">hsmgli-8</strain>
    </source>
</reference>
<comment type="similarity">
    <text evidence="2 7">Belongs to the DadA oxidoreductase family.</text>
</comment>
<evidence type="ECO:0000313" key="9">
    <source>
        <dbReference type="EMBL" id="NJP00873.1"/>
    </source>
</evidence>
<evidence type="ECO:0000256" key="1">
    <source>
        <dbReference type="ARBA" id="ARBA00001974"/>
    </source>
</evidence>
<dbReference type="InterPro" id="IPR023080">
    <property type="entry name" value="DadA"/>
</dbReference>
<comment type="catalytic activity">
    <reaction evidence="6 7">
        <text>a D-alpha-amino acid + A + H2O = a 2-oxocarboxylate + AH2 + NH4(+)</text>
        <dbReference type="Rhea" id="RHEA:18125"/>
        <dbReference type="ChEBI" id="CHEBI:13193"/>
        <dbReference type="ChEBI" id="CHEBI:15377"/>
        <dbReference type="ChEBI" id="CHEBI:17499"/>
        <dbReference type="ChEBI" id="CHEBI:28938"/>
        <dbReference type="ChEBI" id="CHEBI:35179"/>
        <dbReference type="ChEBI" id="CHEBI:59871"/>
    </reaction>
</comment>
<comment type="caution">
    <text evidence="9">The sequence shown here is derived from an EMBL/GenBank/DDBJ whole genome shotgun (WGS) entry which is preliminary data.</text>
</comment>
<comment type="function">
    <text evidence="7">Oxidative deamination of D-amino acids.</text>
</comment>
<dbReference type="HAMAP" id="MF_01202">
    <property type="entry name" value="DadA"/>
    <property type="match status" value="1"/>
</dbReference>
<comment type="cofactor">
    <cofactor evidence="1 7">
        <name>FAD</name>
        <dbReference type="ChEBI" id="CHEBI:57692"/>
    </cofactor>
</comment>
<organism evidence="9 10">
    <name type="scientific">Pseudomonas quercus</name>
    <dbReference type="NCBI Taxonomy" id="2722792"/>
    <lineage>
        <taxon>Bacteria</taxon>
        <taxon>Pseudomonadati</taxon>
        <taxon>Pseudomonadota</taxon>
        <taxon>Gammaproteobacteria</taxon>
        <taxon>Pseudomonadales</taxon>
        <taxon>Pseudomonadaceae</taxon>
        <taxon>Pseudomonas</taxon>
    </lineage>
</organism>
<proteinExistence type="inferred from homology"/>
<evidence type="ECO:0000256" key="4">
    <source>
        <dbReference type="ARBA" id="ARBA00022827"/>
    </source>
</evidence>
<feature type="domain" description="FAD dependent oxidoreductase" evidence="8">
    <location>
        <begin position="2"/>
        <end position="398"/>
    </location>
</feature>
<dbReference type="NCBIfam" id="NF001933">
    <property type="entry name" value="PRK00711.1"/>
    <property type="match status" value="1"/>
</dbReference>
<dbReference type="InterPro" id="IPR036188">
    <property type="entry name" value="FAD/NAD-bd_sf"/>
</dbReference>
<dbReference type="InterPro" id="IPR006076">
    <property type="entry name" value="FAD-dep_OxRdtase"/>
</dbReference>
<dbReference type="PANTHER" id="PTHR13847">
    <property type="entry name" value="SARCOSINE DEHYDROGENASE-RELATED"/>
    <property type="match status" value="1"/>
</dbReference>
<keyword evidence="10" id="KW-1185">Reference proteome</keyword>
<dbReference type="SUPFAM" id="SSF54373">
    <property type="entry name" value="FAD-linked reductases, C-terminal domain"/>
    <property type="match status" value="1"/>
</dbReference>
<gene>
    <name evidence="7" type="primary">dadA</name>
    <name evidence="9" type="ORF">HBH25_08355</name>
</gene>
<dbReference type="SUPFAM" id="SSF51905">
    <property type="entry name" value="FAD/NAD(P)-binding domain"/>
    <property type="match status" value="1"/>
</dbReference>
<evidence type="ECO:0000313" key="10">
    <source>
        <dbReference type="Proteomes" id="UP000746535"/>
    </source>
</evidence>
<evidence type="ECO:0000256" key="3">
    <source>
        <dbReference type="ARBA" id="ARBA00022630"/>
    </source>
</evidence>
<name>A0ABX0YFR2_9PSED</name>
<protein>
    <recommendedName>
        <fullName evidence="7">D-amino acid dehydrogenase</fullName>
        <ecNumber evidence="7">1.4.99.-</ecNumber>
    </recommendedName>
</protein>
<dbReference type="Proteomes" id="UP000746535">
    <property type="component" value="Unassembled WGS sequence"/>
</dbReference>
<dbReference type="Pfam" id="PF01266">
    <property type="entry name" value="DAO"/>
    <property type="match status" value="1"/>
</dbReference>
<evidence type="ECO:0000256" key="2">
    <source>
        <dbReference type="ARBA" id="ARBA00009410"/>
    </source>
</evidence>
<feature type="binding site" evidence="7">
    <location>
        <begin position="3"/>
        <end position="17"/>
    </location>
    <ligand>
        <name>FAD</name>
        <dbReference type="ChEBI" id="CHEBI:57692"/>
    </ligand>
</feature>
<dbReference type="EMBL" id="JAAVJI010000003">
    <property type="protein sequence ID" value="NJP00873.1"/>
    <property type="molecule type" value="Genomic_DNA"/>
</dbReference>
<evidence type="ECO:0000256" key="7">
    <source>
        <dbReference type="HAMAP-Rule" id="MF_01202"/>
    </source>
</evidence>
<accession>A0ABX0YFR2</accession>